<dbReference type="Gene3D" id="3.90.180.10">
    <property type="entry name" value="Medium-chain alcohol dehydrogenases, catalytic domain"/>
    <property type="match status" value="1"/>
</dbReference>
<dbReference type="SMART" id="SM00829">
    <property type="entry name" value="PKS_ER"/>
    <property type="match status" value="1"/>
</dbReference>
<dbReference type="Pfam" id="PF08240">
    <property type="entry name" value="ADH_N"/>
    <property type="match status" value="1"/>
</dbReference>
<dbReference type="InterPro" id="IPR036291">
    <property type="entry name" value="NAD(P)-bd_dom_sf"/>
</dbReference>
<dbReference type="GO" id="GO:0016651">
    <property type="term" value="F:oxidoreductase activity, acting on NAD(P)H"/>
    <property type="evidence" value="ECO:0007669"/>
    <property type="project" value="InterPro"/>
</dbReference>
<dbReference type="PANTHER" id="PTHR45348">
    <property type="entry name" value="HYPOTHETICAL OXIDOREDUCTASE (EUROFUNG)"/>
    <property type="match status" value="1"/>
</dbReference>
<protein>
    <submittedName>
        <fullName evidence="2">GroES-like protein</fullName>
    </submittedName>
</protein>
<gene>
    <name evidence="2" type="ORF">C8J55DRAFT_521684</name>
</gene>
<evidence type="ECO:0000259" key="1">
    <source>
        <dbReference type="SMART" id="SM00829"/>
    </source>
</evidence>
<dbReference type="InterPro" id="IPR013149">
    <property type="entry name" value="ADH-like_C"/>
</dbReference>
<organism evidence="2 3">
    <name type="scientific">Lentinula lateritia</name>
    <dbReference type="NCBI Taxonomy" id="40482"/>
    <lineage>
        <taxon>Eukaryota</taxon>
        <taxon>Fungi</taxon>
        <taxon>Dikarya</taxon>
        <taxon>Basidiomycota</taxon>
        <taxon>Agaricomycotina</taxon>
        <taxon>Agaricomycetes</taxon>
        <taxon>Agaricomycetidae</taxon>
        <taxon>Agaricales</taxon>
        <taxon>Marasmiineae</taxon>
        <taxon>Omphalotaceae</taxon>
        <taxon>Lentinula</taxon>
    </lineage>
</organism>
<comment type="caution">
    <text evidence="2">The sequence shown here is derived from an EMBL/GenBank/DDBJ whole genome shotgun (WGS) entry which is preliminary data.</text>
</comment>
<name>A0A9W8ZZJ4_9AGAR</name>
<sequence>MSSANRIQKALVIESPKTPFVLKTVPIPKPGPGEVLVKIIASGLNPVDWIIQTRDYFAPRTPYPAIIGFDIAGDVEEVGPGVKEVSKGDRVFVEPKMSSNDHAAFQQYALAPVEFLGKIPKNLSYAQAASVSLTFTTAVYGLLPAHPIGMGLNPTFDDTVSYPEEAALVIGGSTSVGQYAIQILKYLGFGAIIAYASAKHTEFLKSLGATHVIDRNQISFADLPAALPRVYARPIKVIYSAVTLPEAQNAAYACLANDGKLAVATRPLALKEDAETTGKKLYSVFGSPHTPENREFGLVLWRHLPRLLESGVFVPNRIEELPNGLSGIVDGLNKLEKGEVSGVKLVAFPQNTTA</sequence>
<dbReference type="InterPro" id="IPR013154">
    <property type="entry name" value="ADH-like_N"/>
</dbReference>
<dbReference type="PANTHER" id="PTHR45348:SF2">
    <property type="entry name" value="ZINC-TYPE ALCOHOL DEHYDROGENASE-LIKE PROTEIN C2E1P3.01"/>
    <property type="match status" value="1"/>
</dbReference>
<dbReference type="SUPFAM" id="SSF50129">
    <property type="entry name" value="GroES-like"/>
    <property type="match status" value="1"/>
</dbReference>
<dbReference type="Proteomes" id="UP001150238">
    <property type="component" value="Unassembled WGS sequence"/>
</dbReference>
<accession>A0A9W8ZZJ4</accession>
<evidence type="ECO:0000313" key="2">
    <source>
        <dbReference type="EMBL" id="KAJ4471034.1"/>
    </source>
</evidence>
<proteinExistence type="predicted"/>
<evidence type="ECO:0000313" key="3">
    <source>
        <dbReference type="Proteomes" id="UP001150238"/>
    </source>
</evidence>
<dbReference type="EMBL" id="JANVFS010000030">
    <property type="protein sequence ID" value="KAJ4471034.1"/>
    <property type="molecule type" value="Genomic_DNA"/>
</dbReference>
<dbReference type="InterPro" id="IPR047122">
    <property type="entry name" value="Trans-enoyl_RdTase-like"/>
</dbReference>
<dbReference type="SUPFAM" id="SSF51735">
    <property type="entry name" value="NAD(P)-binding Rossmann-fold domains"/>
    <property type="match status" value="1"/>
</dbReference>
<dbReference type="AlphaFoldDB" id="A0A9W8ZZJ4"/>
<dbReference type="Gene3D" id="3.40.50.720">
    <property type="entry name" value="NAD(P)-binding Rossmann-like Domain"/>
    <property type="match status" value="1"/>
</dbReference>
<dbReference type="Pfam" id="PF00107">
    <property type="entry name" value="ADH_zinc_N"/>
    <property type="match status" value="1"/>
</dbReference>
<dbReference type="InterPro" id="IPR020843">
    <property type="entry name" value="ER"/>
</dbReference>
<reference evidence="2" key="2">
    <citation type="journal article" date="2023" name="Proc. Natl. Acad. Sci. U.S.A.">
        <title>A global phylogenomic analysis of the shiitake genus Lentinula.</title>
        <authorList>
            <person name="Sierra-Patev S."/>
            <person name="Min B."/>
            <person name="Naranjo-Ortiz M."/>
            <person name="Looney B."/>
            <person name="Konkel Z."/>
            <person name="Slot J.C."/>
            <person name="Sakamoto Y."/>
            <person name="Steenwyk J.L."/>
            <person name="Rokas A."/>
            <person name="Carro J."/>
            <person name="Camarero S."/>
            <person name="Ferreira P."/>
            <person name="Molpeceres G."/>
            <person name="Ruiz-Duenas F.J."/>
            <person name="Serrano A."/>
            <person name="Henrissat B."/>
            <person name="Drula E."/>
            <person name="Hughes K.W."/>
            <person name="Mata J.L."/>
            <person name="Ishikawa N.K."/>
            <person name="Vargas-Isla R."/>
            <person name="Ushijima S."/>
            <person name="Smith C.A."/>
            <person name="Donoghue J."/>
            <person name="Ahrendt S."/>
            <person name="Andreopoulos W."/>
            <person name="He G."/>
            <person name="LaButti K."/>
            <person name="Lipzen A."/>
            <person name="Ng V."/>
            <person name="Riley R."/>
            <person name="Sandor L."/>
            <person name="Barry K."/>
            <person name="Martinez A.T."/>
            <person name="Xiao Y."/>
            <person name="Gibbons J.G."/>
            <person name="Terashima K."/>
            <person name="Grigoriev I.V."/>
            <person name="Hibbett D."/>
        </authorList>
    </citation>
    <scope>NUCLEOTIDE SEQUENCE</scope>
    <source>
        <strain evidence="2">Sp2 HRB7682 ss15</strain>
    </source>
</reference>
<feature type="domain" description="Enoyl reductase (ER)" evidence="1">
    <location>
        <begin position="17"/>
        <end position="347"/>
    </location>
</feature>
<dbReference type="CDD" id="cd08249">
    <property type="entry name" value="enoyl_reductase_like"/>
    <property type="match status" value="1"/>
</dbReference>
<dbReference type="InterPro" id="IPR011032">
    <property type="entry name" value="GroES-like_sf"/>
</dbReference>
<reference evidence="2" key="1">
    <citation type="submission" date="2022-08" db="EMBL/GenBank/DDBJ databases">
        <authorList>
            <consortium name="DOE Joint Genome Institute"/>
            <person name="Min B."/>
            <person name="Riley R."/>
            <person name="Sierra-Patev S."/>
            <person name="Naranjo-Ortiz M."/>
            <person name="Looney B."/>
            <person name="Konkel Z."/>
            <person name="Slot J.C."/>
            <person name="Sakamoto Y."/>
            <person name="Steenwyk J.L."/>
            <person name="Rokas A."/>
            <person name="Carro J."/>
            <person name="Camarero S."/>
            <person name="Ferreira P."/>
            <person name="Molpeceres G."/>
            <person name="Ruiz-Duenas F.J."/>
            <person name="Serrano A."/>
            <person name="Henrissat B."/>
            <person name="Drula E."/>
            <person name="Hughes K.W."/>
            <person name="Mata J.L."/>
            <person name="Ishikawa N.K."/>
            <person name="Vargas-Isla R."/>
            <person name="Ushijima S."/>
            <person name="Smith C.A."/>
            <person name="Ahrendt S."/>
            <person name="Andreopoulos W."/>
            <person name="He G."/>
            <person name="Labutti K."/>
            <person name="Lipzen A."/>
            <person name="Ng V."/>
            <person name="Sandor L."/>
            <person name="Barry K."/>
            <person name="Martinez A.T."/>
            <person name="Xiao Y."/>
            <person name="Gibbons J.G."/>
            <person name="Terashima K."/>
            <person name="Hibbett D.S."/>
            <person name="Grigoriev I.V."/>
        </authorList>
    </citation>
    <scope>NUCLEOTIDE SEQUENCE</scope>
    <source>
        <strain evidence="2">Sp2 HRB7682 ss15</strain>
    </source>
</reference>